<reference evidence="3 4" key="2">
    <citation type="submission" date="2017-09" db="EMBL/GenBank/DDBJ databases">
        <title>Bacillus patelloidae sp. nov., isolated from the intestinal tract of a marine limpet.</title>
        <authorList>
            <person name="Liu R."/>
            <person name="Dong C."/>
            <person name="Shao Z."/>
        </authorList>
    </citation>
    <scope>NUCLEOTIDE SEQUENCE [LARGE SCALE GENOMIC DNA]</scope>
    <source>
        <strain evidence="3 4">SA5d-4</strain>
    </source>
</reference>
<feature type="signal peptide" evidence="2">
    <location>
        <begin position="1"/>
        <end position="25"/>
    </location>
</feature>
<accession>A0A263BRZ8</accession>
<evidence type="ECO:0000256" key="1">
    <source>
        <dbReference type="SAM" id="Phobius"/>
    </source>
</evidence>
<keyword evidence="1" id="KW-0812">Transmembrane</keyword>
<dbReference type="Proteomes" id="UP000217083">
    <property type="component" value="Unassembled WGS sequence"/>
</dbReference>
<keyword evidence="1" id="KW-1133">Transmembrane helix</keyword>
<dbReference type="RefSeq" id="WP_094925473.1">
    <property type="nucleotide sequence ID" value="NZ_NPIA01000006.1"/>
</dbReference>
<proteinExistence type="predicted"/>
<protein>
    <recommendedName>
        <fullName evidence="5">Gram-positive cocci surface proteins LPxTG domain-containing protein</fullName>
    </recommendedName>
</protein>
<comment type="caution">
    <text evidence="3">The sequence shown here is derived from an EMBL/GenBank/DDBJ whole genome shotgun (WGS) entry which is preliminary data.</text>
</comment>
<dbReference type="EMBL" id="NPIA01000006">
    <property type="protein sequence ID" value="OZM56475.1"/>
    <property type="molecule type" value="Genomic_DNA"/>
</dbReference>
<reference evidence="4" key="1">
    <citation type="submission" date="2017-08" db="EMBL/GenBank/DDBJ databases">
        <authorList>
            <person name="Huang Z."/>
        </authorList>
    </citation>
    <scope>NUCLEOTIDE SEQUENCE [LARGE SCALE GENOMIC DNA]</scope>
    <source>
        <strain evidence="4">SA5d-4</strain>
    </source>
</reference>
<name>A0A263BRZ8_9BACI</name>
<feature type="chain" id="PRO_5039691770" description="Gram-positive cocci surface proteins LPxTG domain-containing protein" evidence="2">
    <location>
        <begin position="26"/>
        <end position="195"/>
    </location>
</feature>
<evidence type="ECO:0000256" key="2">
    <source>
        <dbReference type="SAM" id="SignalP"/>
    </source>
</evidence>
<keyword evidence="4" id="KW-1185">Reference proteome</keyword>
<evidence type="ECO:0000313" key="3">
    <source>
        <dbReference type="EMBL" id="OZM56475.1"/>
    </source>
</evidence>
<dbReference type="NCBIfam" id="TIGR01167">
    <property type="entry name" value="LPXTG_anchor"/>
    <property type="match status" value="1"/>
</dbReference>
<keyword evidence="2" id="KW-0732">Signal</keyword>
<dbReference type="AlphaFoldDB" id="A0A263BRZ8"/>
<evidence type="ECO:0000313" key="4">
    <source>
        <dbReference type="Proteomes" id="UP000217083"/>
    </source>
</evidence>
<sequence>MRRILFMFGLVFLVLLHITISPVLATADTNTQSEIKIKLLPESILFTIENMKPGDSASRTIAIENSGEDEFKFNMQIEDVGSEKLFNELMIEISDAKGLLYSGKMTDFDGFEARNLKTMEKDEFYLTIHFPEHLGNEYQGLEAKFNIVFIAQGLELGEFFELPNTATNYINYMLGGVILLLFGITVYIVKIKKGL</sequence>
<keyword evidence="1" id="KW-0472">Membrane</keyword>
<gene>
    <name evidence="3" type="ORF">CIB95_11915</name>
</gene>
<organism evidence="3 4">
    <name type="scientific">Lottiidibacillus patelloidae</name>
    <dbReference type="NCBI Taxonomy" id="2670334"/>
    <lineage>
        <taxon>Bacteria</taxon>
        <taxon>Bacillati</taxon>
        <taxon>Bacillota</taxon>
        <taxon>Bacilli</taxon>
        <taxon>Bacillales</taxon>
        <taxon>Bacillaceae</taxon>
        <taxon>Lottiidibacillus</taxon>
    </lineage>
</organism>
<feature type="transmembrane region" description="Helical" evidence="1">
    <location>
        <begin position="169"/>
        <end position="189"/>
    </location>
</feature>
<evidence type="ECO:0008006" key="5">
    <source>
        <dbReference type="Google" id="ProtNLM"/>
    </source>
</evidence>